<gene>
    <name evidence="1" type="ORF">UFOPK2000_01112</name>
</gene>
<dbReference type="EMBL" id="CAEZVK010000127">
    <property type="protein sequence ID" value="CAB4637324.1"/>
    <property type="molecule type" value="Genomic_DNA"/>
</dbReference>
<protein>
    <submittedName>
        <fullName evidence="1">Unannotated protein</fullName>
    </submittedName>
</protein>
<evidence type="ECO:0000313" key="1">
    <source>
        <dbReference type="EMBL" id="CAB4637324.1"/>
    </source>
</evidence>
<accession>A0A6J6JLV1</accession>
<reference evidence="1" key="1">
    <citation type="submission" date="2020-05" db="EMBL/GenBank/DDBJ databases">
        <authorList>
            <person name="Chiriac C."/>
            <person name="Salcher M."/>
            <person name="Ghai R."/>
            <person name="Kavagutti S V."/>
        </authorList>
    </citation>
    <scope>NUCLEOTIDE SEQUENCE</scope>
</reference>
<dbReference type="AlphaFoldDB" id="A0A6J6JLV1"/>
<sequence>MSEAHHFIDLDAIVQLERRRFGNIQDLDAAIADFDLAGGHVVVRGAIGALTNGARDANHILRPKVGGPVDHALHETGVITKIDEGQMLSVLAAATHPAADRDLATDVGGSKRSAMVGAHRNEFSHRRSFGFRRVEQPIRQQRSNGRPLLVRYRRADHGSSRCRLRLRRHQ</sequence>
<organism evidence="1">
    <name type="scientific">freshwater metagenome</name>
    <dbReference type="NCBI Taxonomy" id="449393"/>
    <lineage>
        <taxon>unclassified sequences</taxon>
        <taxon>metagenomes</taxon>
        <taxon>ecological metagenomes</taxon>
    </lineage>
</organism>
<name>A0A6J6JLV1_9ZZZZ</name>
<proteinExistence type="predicted"/>